<evidence type="ECO:0000256" key="1">
    <source>
        <dbReference type="SAM" id="MobiDB-lite"/>
    </source>
</evidence>
<dbReference type="CDD" id="cd14852">
    <property type="entry name" value="LD-carboxypeptidase"/>
    <property type="match status" value="1"/>
</dbReference>
<feature type="region of interest" description="Disordered" evidence="1">
    <location>
        <begin position="72"/>
        <end position="128"/>
    </location>
</feature>
<dbReference type="GO" id="GO:0008233">
    <property type="term" value="F:peptidase activity"/>
    <property type="evidence" value="ECO:0007669"/>
    <property type="project" value="InterPro"/>
</dbReference>
<keyword evidence="2" id="KW-1133">Transmembrane helix</keyword>
<dbReference type="GO" id="GO:0006508">
    <property type="term" value="P:proteolysis"/>
    <property type="evidence" value="ECO:0007669"/>
    <property type="project" value="InterPro"/>
</dbReference>
<keyword evidence="2" id="KW-0812">Transmembrane</keyword>
<dbReference type="EMBL" id="JAHLFP010000049">
    <property type="protein sequence ID" value="MBU3806427.1"/>
    <property type="molecule type" value="Genomic_DNA"/>
</dbReference>
<feature type="compositionally biased region" description="Basic and acidic residues" evidence="1">
    <location>
        <begin position="225"/>
        <end position="234"/>
    </location>
</feature>
<feature type="region of interest" description="Disordered" evidence="1">
    <location>
        <begin position="212"/>
        <end position="235"/>
    </location>
</feature>
<protein>
    <submittedName>
        <fullName evidence="4">M15 family metallopeptidase</fullName>
    </submittedName>
</protein>
<evidence type="ECO:0000259" key="3">
    <source>
        <dbReference type="Pfam" id="PF02557"/>
    </source>
</evidence>
<comment type="caution">
    <text evidence="4">The sequence shown here is derived from an EMBL/GenBank/DDBJ whole genome shotgun (WGS) entry which is preliminary data.</text>
</comment>
<gene>
    <name evidence="4" type="ORF">H9882_05990</name>
</gene>
<evidence type="ECO:0000256" key="2">
    <source>
        <dbReference type="SAM" id="Phobius"/>
    </source>
</evidence>
<evidence type="ECO:0000313" key="4">
    <source>
        <dbReference type="EMBL" id="MBU3806427.1"/>
    </source>
</evidence>
<dbReference type="AlphaFoldDB" id="A0A948T2L1"/>
<feature type="compositionally biased region" description="Low complexity" evidence="1">
    <location>
        <begin position="99"/>
        <end position="123"/>
    </location>
</feature>
<reference evidence="4" key="1">
    <citation type="journal article" date="2021" name="PeerJ">
        <title>Extensive microbial diversity within the chicken gut microbiome revealed by metagenomics and culture.</title>
        <authorList>
            <person name="Gilroy R."/>
            <person name="Ravi A."/>
            <person name="Getino M."/>
            <person name="Pursley I."/>
            <person name="Horton D.L."/>
            <person name="Alikhan N.F."/>
            <person name="Baker D."/>
            <person name="Gharbi K."/>
            <person name="Hall N."/>
            <person name="Watson M."/>
            <person name="Adriaenssens E.M."/>
            <person name="Foster-Nyarko E."/>
            <person name="Jarju S."/>
            <person name="Secka A."/>
            <person name="Antonio M."/>
            <person name="Oren A."/>
            <person name="Chaudhuri R.R."/>
            <person name="La Ragione R."/>
            <person name="Hildebrand F."/>
            <person name="Pallen M.J."/>
        </authorList>
    </citation>
    <scope>NUCLEOTIDE SEQUENCE</scope>
    <source>
        <strain evidence="4">B5_2728</strain>
    </source>
</reference>
<sequence length="322" mass="35487">MPQEMNYFTAGERERMDQIQQMPAPVQEEGSSEGARISLGGGNPRWGWMALGAGGVLVASLLVIALTVGQSAQKGGDNTPVVNNAPSAVVSDEGDDTPAQEQDALAQQDASQSVDSQPQQVQEAGSLPASKEDWQVVLAAPGFPLSADFVVETAMINTAGFEMDARVVEDFQAMDTAARQAGINLQVISGYRSVERQENLYQDALQSQLSAGLSEEEARQQAQRVEQKGGESDHNTGLAVDLLPEDNLHKNQTWIAESPEFAWLMEHGEEYGFILRYPEHKQEVTGVEFKPWHWRYVGKELATFLNEQDLTLDEYWQQYLAE</sequence>
<dbReference type="InterPro" id="IPR003709">
    <property type="entry name" value="VanY-like_core_dom"/>
</dbReference>
<evidence type="ECO:0000313" key="5">
    <source>
        <dbReference type="Proteomes" id="UP000713596"/>
    </source>
</evidence>
<reference evidence="4" key="2">
    <citation type="submission" date="2021-04" db="EMBL/GenBank/DDBJ databases">
        <authorList>
            <person name="Gilroy R."/>
        </authorList>
    </citation>
    <scope>NUCLEOTIDE SEQUENCE</scope>
    <source>
        <strain evidence="4">B5_2728</strain>
    </source>
</reference>
<organism evidence="4 5">
    <name type="scientific">Candidatus Allofournierella pullistercoris</name>
    <dbReference type="NCBI Taxonomy" id="2838597"/>
    <lineage>
        <taxon>Bacteria</taxon>
        <taxon>Bacillati</taxon>
        <taxon>Bacillota</taxon>
        <taxon>Clostridia</taxon>
        <taxon>Eubacteriales</taxon>
        <taxon>Oscillospiraceae</taxon>
        <taxon>Allofournierella</taxon>
    </lineage>
</organism>
<keyword evidence="2" id="KW-0472">Membrane</keyword>
<dbReference type="PANTHER" id="PTHR34385">
    <property type="entry name" value="D-ALANYL-D-ALANINE CARBOXYPEPTIDASE"/>
    <property type="match status" value="1"/>
</dbReference>
<accession>A0A948T2L1</accession>
<feature type="domain" description="D-alanyl-D-alanine carboxypeptidase-like core" evidence="3">
    <location>
        <begin position="162"/>
        <end position="299"/>
    </location>
</feature>
<dbReference type="InterPro" id="IPR009045">
    <property type="entry name" value="Zn_M74/Hedgehog-like"/>
</dbReference>
<dbReference type="Gene3D" id="3.30.1380.10">
    <property type="match status" value="1"/>
</dbReference>
<dbReference type="InterPro" id="IPR058193">
    <property type="entry name" value="VanY/YodJ_core_dom"/>
</dbReference>
<proteinExistence type="predicted"/>
<dbReference type="SUPFAM" id="SSF55166">
    <property type="entry name" value="Hedgehog/DD-peptidase"/>
    <property type="match status" value="1"/>
</dbReference>
<dbReference type="Pfam" id="PF02557">
    <property type="entry name" value="VanY"/>
    <property type="match status" value="1"/>
</dbReference>
<dbReference type="InterPro" id="IPR052179">
    <property type="entry name" value="DD-CPase-like"/>
</dbReference>
<dbReference type="Proteomes" id="UP000713596">
    <property type="component" value="Unassembled WGS sequence"/>
</dbReference>
<name>A0A948T2L1_9FIRM</name>
<dbReference type="PANTHER" id="PTHR34385:SF1">
    <property type="entry name" value="PEPTIDOGLYCAN L-ALANYL-D-GLUTAMATE ENDOPEPTIDASE CWLK"/>
    <property type="match status" value="1"/>
</dbReference>
<feature type="transmembrane region" description="Helical" evidence="2">
    <location>
        <begin position="46"/>
        <end position="68"/>
    </location>
</feature>